<name>A0ABP9WXH1_9CHLR</name>
<feature type="chain" id="PRO_5046069370" description="Amine oxidase" evidence="2">
    <location>
        <begin position="32"/>
        <end position="392"/>
    </location>
</feature>
<dbReference type="InterPro" id="IPR000269">
    <property type="entry name" value="Cu_amine_oxidase"/>
</dbReference>
<dbReference type="SUPFAM" id="SSF49998">
    <property type="entry name" value="Amine oxidase catalytic domain"/>
    <property type="match status" value="1"/>
</dbReference>
<keyword evidence="5" id="KW-1185">Reference proteome</keyword>
<comment type="caution">
    <text evidence="4">The sequence shown here is derived from an EMBL/GenBank/DDBJ whole genome shotgun (WGS) entry which is preliminary data.</text>
</comment>
<dbReference type="InterPro" id="IPR015798">
    <property type="entry name" value="Cu_amine_oxidase_C"/>
</dbReference>
<evidence type="ECO:0000256" key="1">
    <source>
        <dbReference type="RuleBase" id="RU000672"/>
    </source>
</evidence>
<comment type="similarity">
    <text evidence="1">Belongs to the copper/topaquinone oxidase family.</text>
</comment>
<keyword evidence="1" id="KW-0560">Oxidoreductase</keyword>
<keyword evidence="1" id="KW-0801">TPQ</keyword>
<protein>
    <recommendedName>
        <fullName evidence="1">Amine oxidase</fullName>
        <ecNumber evidence="1">1.4.3.-</ecNumber>
    </recommendedName>
</protein>
<proteinExistence type="inferred from homology"/>
<dbReference type="Proteomes" id="UP001428290">
    <property type="component" value="Unassembled WGS sequence"/>
</dbReference>
<dbReference type="Gene3D" id="2.70.98.20">
    <property type="entry name" value="Copper amine oxidase, catalytic domain"/>
    <property type="match status" value="1"/>
</dbReference>
<dbReference type="EMBL" id="BAABRU010000005">
    <property type="protein sequence ID" value="GAA5527892.1"/>
    <property type="molecule type" value="Genomic_DNA"/>
</dbReference>
<comment type="PTM">
    <text evidence="1">Topaquinone (TPQ) is generated by copper-dependent autoxidation of a specific tyrosyl residue.</text>
</comment>
<organism evidence="4 5">
    <name type="scientific">Herpetosiphon gulosus</name>
    <dbReference type="NCBI Taxonomy" id="1973496"/>
    <lineage>
        <taxon>Bacteria</taxon>
        <taxon>Bacillati</taxon>
        <taxon>Chloroflexota</taxon>
        <taxon>Chloroflexia</taxon>
        <taxon>Herpetosiphonales</taxon>
        <taxon>Herpetosiphonaceae</taxon>
        <taxon>Herpetosiphon</taxon>
    </lineage>
</organism>
<keyword evidence="1" id="KW-0186">Copper</keyword>
<comment type="cofactor">
    <cofactor evidence="1">
        <name>Cu cation</name>
        <dbReference type="ChEBI" id="CHEBI:23378"/>
    </cofactor>
    <text evidence="1">Contains 1 topaquinone per subunit.</text>
</comment>
<accession>A0ABP9WXH1</accession>
<dbReference type="EC" id="1.4.3.-" evidence="1"/>
<evidence type="ECO:0000313" key="5">
    <source>
        <dbReference type="Proteomes" id="UP001428290"/>
    </source>
</evidence>
<feature type="domain" description="Copper amine oxidase catalytic" evidence="3">
    <location>
        <begin position="38"/>
        <end position="387"/>
    </location>
</feature>
<dbReference type="PANTHER" id="PTHR10638">
    <property type="entry name" value="COPPER AMINE OXIDASE"/>
    <property type="match status" value="1"/>
</dbReference>
<dbReference type="Pfam" id="PF01179">
    <property type="entry name" value="Cu_amine_oxid"/>
    <property type="match status" value="1"/>
</dbReference>
<feature type="signal peptide" evidence="2">
    <location>
        <begin position="1"/>
        <end position="31"/>
    </location>
</feature>
<evidence type="ECO:0000259" key="3">
    <source>
        <dbReference type="Pfam" id="PF01179"/>
    </source>
</evidence>
<sequence>MKLSARWGMLLGMLLIVVSLFSTQTQQEANAQTRDRCSGGNFVINKTLANGANWTLCWEERSSEGIVLRGIRYTPPSGSQISVINQINLAQIHVPYDDNTARFHDLSDYGLGGGHLNNMVAADCPDGTLIQNNNRNVLCATVVPTGYAYKYYAQVKQGSALVLRSVSHIGAYNYVSQWIFHDDATIEPGIGATGKLQKCTNVAKYGWKIDASSCQYGTSHIHNYYWRIDFALGGNTNNVVEQIEFDSSGAAQRNLQLQDYTAETAVKFNPETFRSWRVKNKTVTNADGHPISYELIPNSDHVFRGPTFEPWTNNDVYVTENNSCERWVSHNNGSGCADDVSGFVNNQTLTDPIVWFGITFHHLPRDEDDPLMSSHWSSFQMVPRDLYASQQR</sequence>
<evidence type="ECO:0000256" key="2">
    <source>
        <dbReference type="SAM" id="SignalP"/>
    </source>
</evidence>
<evidence type="ECO:0000313" key="4">
    <source>
        <dbReference type="EMBL" id="GAA5527892.1"/>
    </source>
</evidence>
<dbReference type="RefSeq" id="WP_345721507.1">
    <property type="nucleotide sequence ID" value="NZ_BAABRU010000005.1"/>
</dbReference>
<gene>
    <name evidence="4" type="primary">maoA</name>
    <name evidence="4" type="ORF">Hgul01_01685</name>
</gene>
<reference evidence="4 5" key="1">
    <citation type="submission" date="2024-02" db="EMBL/GenBank/DDBJ databases">
        <title>Herpetosiphon gulosus NBRC 112829.</title>
        <authorList>
            <person name="Ichikawa N."/>
            <person name="Katano-Makiyama Y."/>
            <person name="Hidaka K."/>
        </authorList>
    </citation>
    <scope>NUCLEOTIDE SEQUENCE [LARGE SCALE GENOMIC DNA]</scope>
    <source>
        <strain evidence="4 5">NBRC 112829</strain>
    </source>
</reference>
<keyword evidence="1" id="KW-0479">Metal-binding</keyword>
<keyword evidence="2" id="KW-0732">Signal</keyword>
<dbReference type="InterPro" id="IPR036460">
    <property type="entry name" value="Cu_amine_oxidase_C_sf"/>
</dbReference>